<dbReference type="PANTHER" id="PTHR33434">
    <property type="entry name" value="DEGV DOMAIN-CONTAINING PROTEIN DR_1986-RELATED"/>
    <property type="match status" value="1"/>
</dbReference>
<keyword evidence="3" id="KW-1185">Reference proteome</keyword>
<dbReference type="PROSITE" id="PS51482">
    <property type="entry name" value="DEGV"/>
    <property type="match status" value="1"/>
</dbReference>
<proteinExistence type="predicted"/>
<dbReference type="OrthoDB" id="6195997at2"/>
<dbReference type="Proteomes" id="UP000295793">
    <property type="component" value="Unassembled WGS sequence"/>
</dbReference>
<accession>A0A4V2UJY3</accession>
<gene>
    <name evidence="2" type="ORF">BCF53_10483</name>
</gene>
<keyword evidence="1" id="KW-0446">Lipid-binding</keyword>
<name>A0A4V2UJY3_9GAMM</name>
<dbReference type="AlphaFoldDB" id="A0A4V2UJY3"/>
<protein>
    <submittedName>
        <fullName evidence="2">Fatty acid-binding protein DegV</fullName>
    </submittedName>
</protein>
<dbReference type="Pfam" id="PF02645">
    <property type="entry name" value="DegV"/>
    <property type="match status" value="1"/>
</dbReference>
<dbReference type="Gene3D" id="3.40.50.10170">
    <property type="match status" value="1"/>
</dbReference>
<sequence length="310" mass="35265">MKVGILVDATCDIPTSILSRHNVTILPTMLNLKTEAFPDARLVNDTLSFYNERPNTEINEASFNSAGFEELKTLLEDKLLYTCDHLIFIAPHMKLSSTLKNIREALFDLQPRLQSLRSQALVNTPFKVRIIESEQAYAGYGLVLYEALRLLNEKARSADQIKAPLDDFKRTVETYIFPGQINDAQHHLSVPPFNQSWLNLKKQQLMHSQPIFKIDQNGFRYMTNIRGTNLENSFLEFVYDYLTRTSLGNHLVNISYAGKLSQLRVTPAFKQLHEHVKAKRGRLVYSNMSPSSATQLGLRALSVSFSGDKI</sequence>
<dbReference type="InterPro" id="IPR003797">
    <property type="entry name" value="DegV"/>
</dbReference>
<evidence type="ECO:0000313" key="3">
    <source>
        <dbReference type="Proteomes" id="UP000295793"/>
    </source>
</evidence>
<evidence type="ECO:0000256" key="1">
    <source>
        <dbReference type="ARBA" id="ARBA00023121"/>
    </source>
</evidence>
<dbReference type="GO" id="GO:0008289">
    <property type="term" value="F:lipid binding"/>
    <property type="evidence" value="ECO:0007669"/>
    <property type="project" value="UniProtKB-KW"/>
</dbReference>
<evidence type="ECO:0000313" key="2">
    <source>
        <dbReference type="EMBL" id="TCS41979.1"/>
    </source>
</evidence>
<dbReference type="RefSeq" id="WP_132700733.1">
    <property type="nucleotide sequence ID" value="NZ_SLZR01000004.1"/>
</dbReference>
<organism evidence="2 3">
    <name type="scientific">Reinekea marinisedimentorum</name>
    <dbReference type="NCBI Taxonomy" id="230495"/>
    <lineage>
        <taxon>Bacteria</taxon>
        <taxon>Pseudomonadati</taxon>
        <taxon>Pseudomonadota</taxon>
        <taxon>Gammaproteobacteria</taxon>
        <taxon>Oceanospirillales</taxon>
        <taxon>Saccharospirillaceae</taxon>
        <taxon>Reinekea</taxon>
    </lineage>
</organism>
<dbReference type="PANTHER" id="PTHR33434:SF2">
    <property type="entry name" value="FATTY ACID-BINDING PROTEIN TM_1468"/>
    <property type="match status" value="1"/>
</dbReference>
<comment type="caution">
    <text evidence="2">The sequence shown here is derived from an EMBL/GenBank/DDBJ whole genome shotgun (WGS) entry which is preliminary data.</text>
</comment>
<dbReference type="SUPFAM" id="SSF82549">
    <property type="entry name" value="DAK1/DegV-like"/>
    <property type="match status" value="1"/>
</dbReference>
<dbReference type="InterPro" id="IPR050270">
    <property type="entry name" value="DegV_domain_contain"/>
</dbReference>
<reference evidence="2 3" key="1">
    <citation type="submission" date="2019-03" db="EMBL/GenBank/DDBJ databases">
        <title>Genomic Encyclopedia of Archaeal and Bacterial Type Strains, Phase II (KMG-II): from individual species to whole genera.</title>
        <authorList>
            <person name="Goeker M."/>
        </authorList>
    </citation>
    <scope>NUCLEOTIDE SEQUENCE [LARGE SCALE GENOMIC DNA]</scope>
    <source>
        <strain evidence="2 3">DSM 15388</strain>
    </source>
</reference>
<dbReference type="EMBL" id="SLZR01000004">
    <property type="protein sequence ID" value="TCS41979.1"/>
    <property type="molecule type" value="Genomic_DNA"/>
</dbReference>